<dbReference type="AlphaFoldDB" id="A0A5C2RTE8"/>
<dbReference type="InterPro" id="IPR000719">
    <property type="entry name" value="Prot_kinase_dom"/>
</dbReference>
<reference evidence="2" key="1">
    <citation type="journal article" date="2018" name="Genome Biol. Evol.">
        <title>Genomics and development of Lentinus tigrinus, a white-rot wood-decaying mushroom with dimorphic fruiting bodies.</title>
        <authorList>
            <person name="Wu B."/>
            <person name="Xu Z."/>
            <person name="Knudson A."/>
            <person name="Carlson A."/>
            <person name="Chen N."/>
            <person name="Kovaka S."/>
            <person name="LaButti K."/>
            <person name="Lipzen A."/>
            <person name="Pennachio C."/>
            <person name="Riley R."/>
            <person name="Schakwitz W."/>
            <person name="Umezawa K."/>
            <person name="Ohm R.A."/>
            <person name="Grigoriev I.V."/>
            <person name="Nagy L.G."/>
            <person name="Gibbons J."/>
            <person name="Hibbett D."/>
        </authorList>
    </citation>
    <scope>NUCLEOTIDE SEQUENCE [LARGE SCALE GENOMIC DNA]</scope>
    <source>
        <strain evidence="2">ALCF2SS1-6</strain>
    </source>
</reference>
<dbReference type="PROSITE" id="PS00109">
    <property type="entry name" value="PROTEIN_KINASE_TYR"/>
    <property type="match status" value="1"/>
</dbReference>
<dbReference type="PANTHER" id="PTHR38248:SF2">
    <property type="entry name" value="FUNK1 11"/>
    <property type="match status" value="1"/>
</dbReference>
<dbReference type="InterPro" id="IPR008266">
    <property type="entry name" value="Tyr_kinase_AS"/>
</dbReference>
<dbReference type="InterPro" id="IPR011009">
    <property type="entry name" value="Kinase-like_dom_sf"/>
</dbReference>
<keyword evidence="3" id="KW-1185">Reference proteome</keyword>
<dbReference type="PANTHER" id="PTHR38248">
    <property type="entry name" value="FUNK1 6"/>
    <property type="match status" value="1"/>
</dbReference>
<dbReference type="GO" id="GO:0005524">
    <property type="term" value="F:ATP binding"/>
    <property type="evidence" value="ECO:0007669"/>
    <property type="project" value="InterPro"/>
</dbReference>
<feature type="domain" description="Protein kinase" evidence="1">
    <location>
        <begin position="173"/>
        <end position="634"/>
    </location>
</feature>
<dbReference type="Proteomes" id="UP000313359">
    <property type="component" value="Unassembled WGS sequence"/>
</dbReference>
<proteinExistence type="predicted"/>
<sequence length="654" mass="74603">NHPACAADKLQSTVIESWKKELIDRINLYDGSNDKFIRTFVPSRARCNFGSNVKNVFADWTPQAGQELKGLDTLVKPFPEDKRLSFFRSHSHEMKFPFTQFESNHHTSYPDLAVLLPGTVSPFDPANPTWSDFSMIIEAKATAADDPFTSNSLKSCKTVVQLAVSARSLMHAHGLLATFVLGFYGDIARIARFDHACAVVSKPFSLKKLEDLKLLQRFFWRFVHPCDSVPFVGCDPTVRKLDADDEEWLKEQLNTIKFPHIEKLVLREARRAEVYDDDNDGEDLNTIEPKPYIMFKALDVNGRLFSRATTVWLGIRDNRRACGNDDGSAGTGKAVYLRIIKDAWRQLMRLPEKEFYDILDAAIDPDERIGLPMLLGGGDLGEREVRNDQWHRERSHMRFVVDTVGRSLTNFHSTRELVEAMLDAIRGHKLAMEKAGVLHRDISVGNVLIVDKLEKGALSRGFIHDFDYSSCAMEVDDDDLSSNATDSDFPELDDVYQKIHEPDDNGDDDEANLKERTGTYYFMAIQLLEEAGIPHEIYHDLQSFYWVLLWVILRHTEHKHPLKHLASADIFKYGEDSVAAGRKANWLKDKSFLIIADNTPLSWLHNRYKKLLAASFVKEQMDMVTYAAVEELFVKALNDNRWPENDAAKPFVMP</sequence>
<evidence type="ECO:0000313" key="3">
    <source>
        <dbReference type="Proteomes" id="UP000313359"/>
    </source>
</evidence>
<dbReference type="GO" id="GO:0004672">
    <property type="term" value="F:protein kinase activity"/>
    <property type="evidence" value="ECO:0007669"/>
    <property type="project" value="InterPro"/>
</dbReference>
<evidence type="ECO:0000259" key="1">
    <source>
        <dbReference type="PROSITE" id="PS50011"/>
    </source>
</evidence>
<name>A0A5C2RTE8_9APHY</name>
<gene>
    <name evidence="2" type="ORF">L227DRAFT_485825</name>
</gene>
<accession>A0A5C2RTE8</accession>
<dbReference type="OrthoDB" id="2797568at2759"/>
<organism evidence="2 3">
    <name type="scientific">Lentinus tigrinus ALCF2SS1-6</name>
    <dbReference type="NCBI Taxonomy" id="1328759"/>
    <lineage>
        <taxon>Eukaryota</taxon>
        <taxon>Fungi</taxon>
        <taxon>Dikarya</taxon>
        <taxon>Basidiomycota</taxon>
        <taxon>Agaricomycotina</taxon>
        <taxon>Agaricomycetes</taxon>
        <taxon>Polyporales</taxon>
        <taxon>Polyporaceae</taxon>
        <taxon>Lentinus</taxon>
    </lineage>
</organism>
<dbReference type="EMBL" id="ML122299">
    <property type="protein sequence ID" value="RPD54998.1"/>
    <property type="molecule type" value="Genomic_DNA"/>
</dbReference>
<dbReference type="Gene3D" id="1.10.510.10">
    <property type="entry name" value="Transferase(Phosphotransferase) domain 1"/>
    <property type="match status" value="1"/>
</dbReference>
<feature type="non-terminal residue" evidence="2">
    <location>
        <position position="654"/>
    </location>
</feature>
<dbReference type="InterPro" id="IPR040976">
    <property type="entry name" value="Pkinase_fungal"/>
</dbReference>
<evidence type="ECO:0000313" key="2">
    <source>
        <dbReference type="EMBL" id="RPD54998.1"/>
    </source>
</evidence>
<dbReference type="Pfam" id="PF17667">
    <property type="entry name" value="Pkinase_fungal"/>
    <property type="match status" value="1"/>
</dbReference>
<dbReference type="PROSITE" id="PS50011">
    <property type="entry name" value="PROTEIN_KINASE_DOM"/>
    <property type="match status" value="1"/>
</dbReference>
<feature type="non-terminal residue" evidence="2">
    <location>
        <position position="1"/>
    </location>
</feature>
<dbReference type="SUPFAM" id="SSF56112">
    <property type="entry name" value="Protein kinase-like (PK-like)"/>
    <property type="match status" value="1"/>
</dbReference>
<protein>
    <recommendedName>
        <fullName evidence="1">Protein kinase domain-containing protein</fullName>
    </recommendedName>
</protein>